<reference evidence="1 2" key="1">
    <citation type="submission" date="2017-01" db="EMBL/GenBank/DDBJ databases">
        <authorList>
            <person name="Mah S.A."/>
            <person name="Swanson W.J."/>
            <person name="Moy G.W."/>
            <person name="Vacquier V.D."/>
        </authorList>
    </citation>
    <scope>NUCLEOTIDE SEQUENCE [LARGE SCALE GENOMIC DNA]</scope>
    <source>
        <strain evidence="1 2">GSMNP</strain>
    </source>
</reference>
<dbReference type="Proteomes" id="UP000187283">
    <property type="component" value="Unassembled WGS sequence"/>
</dbReference>
<proteinExistence type="predicted"/>
<gene>
    <name evidence="1" type="ORF">AYI70_g5054</name>
</gene>
<dbReference type="EMBL" id="LSSN01001621">
    <property type="protein sequence ID" value="OMJ18927.1"/>
    <property type="molecule type" value="Genomic_DNA"/>
</dbReference>
<keyword evidence="2" id="KW-1185">Reference proteome</keyword>
<evidence type="ECO:0000313" key="2">
    <source>
        <dbReference type="Proteomes" id="UP000187283"/>
    </source>
</evidence>
<dbReference type="AlphaFoldDB" id="A0A1R1XW88"/>
<protein>
    <submittedName>
        <fullName evidence="1">Uncharacterized protein</fullName>
    </submittedName>
</protein>
<comment type="caution">
    <text evidence="1">The sequence shown here is derived from an EMBL/GenBank/DDBJ whole genome shotgun (WGS) entry which is preliminary data.</text>
</comment>
<organism evidence="1 2">
    <name type="scientific">Smittium culicis</name>
    <dbReference type="NCBI Taxonomy" id="133412"/>
    <lineage>
        <taxon>Eukaryota</taxon>
        <taxon>Fungi</taxon>
        <taxon>Fungi incertae sedis</taxon>
        <taxon>Zoopagomycota</taxon>
        <taxon>Kickxellomycotina</taxon>
        <taxon>Harpellomycetes</taxon>
        <taxon>Harpellales</taxon>
        <taxon>Legeriomycetaceae</taxon>
        <taxon>Smittium</taxon>
    </lineage>
</organism>
<sequence length="93" mass="10463">MQSIESLESNLADVDKLINQVIARTLDENVELASLNENGFEYIQLIREIQSKKKIILECVESDLECKKAPSSNDAIEKVTSFALNILESVSYE</sequence>
<name>A0A1R1XW88_9FUNG</name>
<evidence type="ECO:0000313" key="1">
    <source>
        <dbReference type="EMBL" id="OMJ18927.1"/>
    </source>
</evidence>
<accession>A0A1R1XW88</accession>